<evidence type="ECO:0000313" key="2">
    <source>
        <dbReference type="Proteomes" id="UP001218188"/>
    </source>
</evidence>
<dbReference type="EMBL" id="JARJCM010000245">
    <property type="protein sequence ID" value="KAJ7020948.1"/>
    <property type="molecule type" value="Genomic_DNA"/>
</dbReference>
<proteinExistence type="predicted"/>
<comment type="caution">
    <text evidence="1">The sequence shown here is derived from an EMBL/GenBank/DDBJ whole genome shotgun (WGS) entry which is preliminary data.</text>
</comment>
<organism evidence="1 2">
    <name type="scientific">Mycena alexandri</name>
    <dbReference type="NCBI Taxonomy" id="1745969"/>
    <lineage>
        <taxon>Eukaryota</taxon>
        <taxon>Fungi</taxon>
        <taxon>Dikarya</taxon>
        <taxon>Basidiomycota</taxon>
        <taxon>Agaricomycotina</taxon>
        <taxon>Agaricomycetes</taxon>
        <taxon>Agaricomycetidae</taxon>
        <taxon>Agaricales</taxon>
        <taxon>Marasmiineae</taxon>
        <taxon>Mycenaceae</taxon>
        <taxon>Mycena</taxon>
    </lineage>
</organism>
<gene>
    <name evidence="1" type="ORF">C8F04DRAFT_1195939</name>
</gene>
<name>A0AAD6WNE1_9AGAR</name>
<keyword evidence="2" id="KW-1185">Reference proteome</keyword>
<accession>A0AAD6WNE1</accession>
<protein>
    <submittedName>
        <fullName evidence="1">Uncharacterized protein</fullName>
    </submittedName>
</protein>
<dbReference type="AlphaFoldDB" id="A0AAD6WNE1"/>
<reference evidence="1" key="1">
    <citation type="submission" date="2023-03" db="EMBL/GenBank/DDBJ databases">
        <title>Massive genome expansion in bonnet fungi (Mycena s.s.) driven by repeated elements and novel gene families across ecological guilds.</title>
        <authorList>
            <consortium name="Lawrence Berkeley National Laboratory"/>
            <person name="Harder C.B."/>
            <person name="Miyauchi S."/>
            <person name="Viragh M."/>
            <person name="Kuo A."/>
            <person name="Thoen E."/>
            <person name="Andreopoulos B."/>
            <person name="Lu D."/>
            <person name="Skrede I."/>
            <person name="Drula E."/>
            <person name="Henrissat B."/>
            <person name="Morin E."/>
            <person name="Kohler A."/>
            <person name="Barry K."/>
            <person name="LaButti K."/>
            <person name="Morin E."/>
            <person name="Salamov A."/>
            <person name="Lipzen A."/>
            <person name="Mereny Z."/>
            <person name="Hegedus B."/>
            <person name="Baldrian P."/>
            <person name="Stursova M."/>
            <person name="Weitz H."/>
            <person name="Taylor A."/>
            <person name="Grigoriev I.V."/>
            <person name="Nagy L.G."/>
            <person name="Martin F."/>
            <person name="Kauserud H."/>
        </authorList>
    </citation>
    <scope>NUCLEOTIDE SEQUENCE</scope>
    <source>
        <strain evidence="1">CBHHK200</strain>
    </source>
</reference>
<dbReference type="Proteomes" id="UP001218188">
    <property type="component" value="Unassembled WGS sequence"/>
</dbReference>
<sequence>MDCTWNVARSCLLEFCSQPGGIAPFVRRREILLKISQELTSRLRADPAFWSRVLLNPHVVAEEFIEDLSRSKESALHVEIDLRVAARVPPVLSSADAINNMLLVCFHGLLETTARWVTLYIHADEPDILGGIAAYFENVDLPALTRLDIVPKCPLPKGAGFSFVIGTRLRNLALNRIAFKEILLNNDFQDIRSLSLSSWAPGLTQADLCAILRAISPTLEYLEINRPKLSETTFDWPASRTDIQMSRLESFVFNPTFRNTRAETDSLFAVLAAVPVEQCGYVHLQYCNEEVAESIIHDGSFHFRMENKLTDAYCDDRTLFFKSCVHVRFSDTALEFILARNLLYFFPHIEQLEIATATVFAQALAAASDYWEELWRVECSPDALPTVVQYAKNRIQLGMKKLEHVCCCYDAPLTWLSLEFLADLRECVDEVTTREYDSD</sequence>
<evidence type="ECO:0000313" key="1">
    <source>
        <dbReference type="EMBL" id="KAJ7020948.1"/>
    </source>
</evidence>